<keyword evidence="4 7" id="KW-0812">Transmembrane</keyword>
<keyword evidence="12" id="KW-1185">Reference proteome</keyword>
<gene>
    <name evidence="11" type="ORF">CVA01_01010</name>
    <name evidence="10" type="ORF">CVAR292_01359</name>
</gene>
<reference evidence="12" key="1">
    <citation type="submission" date="2015-11" db="EMBL/GenBank/DDBJ databases">
        <authorList>
            <person name="Dugat-Bony E."/>
        </authorList>
    </citation>
    <scope>NUCLEOTIDE SEQUENCE [LARGE SCALE GENOMIC DNA]</scope>
    <source>
        <strain evidence="12">Mu292</strain>
    </source>
</reference>
<evidence type="ECO:0000256" key="1">
    <source>
        <dbReference type="ARBA" id="ARBA00004651"/>
    </source>
</evidence>
<dbReference type="PANTHER" id="PTHR30353">
    <property type="entry name" value="INNER MEMBRANE PROTEIN DEDA-RELATED"/>
    <property type="match status" value="1"/>
</dbReference>
<dbReference type="InterPro" id="IPR032818">
    <property type="entry name" value="DedA-like"/>
</dbReference>
<feature type="transmembrane region" description="Helical" evidence="7">
    <location>
        <begin position="149"/>
        <end position="171"/>
    </location>
</feature>
<reference evidence="10" key="2">
    <citation type="submission" date="2015-11" db="EMBL/GenBank/DDBJ databases">
        <authorList>
            <person name="Zhang Y."/>
            <person name="Guo Z."/>
        </authorList>
    </citation>
    <scope>NUCLEOTIDE SEQUENCE [LARGE SCALE GENOMIC DNA]</scope>
    <source>
        <strain evidence="10">Mu292</strain>
    </source>
</reference>
<evidence type="ECO:0000256" key="8">
    <source>
        <dbReference type="SAM" id="MobiDB-lite"/>
    </source>
</evidence>
<evidence type="ECO:0000256" key="2">
    <source>
        <dbReference type="ARBA" id="ARBA00010792"/>
    </source>
</evidence>
<comment type="similarity">
    <text evidence="2 7">Belongs to the DedA family.</text>
</comment>
<proteinExistence type="inferred from homology"/>
<evidence type="ECO:0000256" key="6">
    <source>
        <dbReference type="ARBA" id="ARBA00023136"/>
    </source>
</evidence>
<feature type="region of interest" description="Disordered" evidence="8">
    <location>
        <begin position="211"/>
        <end position="237"/>
    </location>
</feature>
<keyword evidence="6 7" id="KW-0472">Membrane</keyword>
<dbReference type="GeneID" id="82886269"/>
<evidence type="ECO:0000313" key="10">
    <source>
        <dbReference type="EMBL" id="CUU66022.1"/>
    </source>
</evidence>
<evidence type="ECO:0000256" key="3">
    <source>
        <dbReference type="ARBA" id="ARBA00022475"/>
    </source>
</evidence>
<feature type="domain" description="VTT" evidence="9">
    <location>
        <begin position="42"/>
        <end position="169"/>
    </location>
</feature>
<reference evidence="11 13" key="3">
    <citation type="submission" date="2019-06" db="EMBL/GenBank/DDBJ databases">
        <title>Whole genome shotgun sequence of Corynebacterium variabile NBRC 15286.</title>
        <authorList>
            <person name="Hosoyama A."/>
            <person name="Uohara A."/>
            <person name="Ohji S."/>
            <person name="Ichikawa N."/>
        </authorList>
    </citation>
    <scope>NUCLEOTIDE SEQUENCE [LARGE SCALE GENOMIC DNA]</scope>
    <source>
        <strain evidence="11 13">NBRC 15286</strain>
    </source>
</reference>
<feature type="transmembrane region" description="Helical" evidence="7">
    <location>
        <begin position="21"/>
        <end position="42"/>
    </location>
</feature>
<dbReference type="Pfam" id="PF09335">
    <property type="entry name" value="VTT_dom"/>
    <property type="match status" value="1"/>
</dbReference>
<evidence type="ECO:0000313" key="13">
    <source>
        <dbReference type="Proteomes" id="UP000319986"/>
    </source>
</evidence>
<protein>
    <submittedName>
        <fullName evidence="10">Uncharacterized membrane-associated protein</fullName>
    </submittedName>
</protein>
<keyword evidence="5 7" id="KW-1133">Transmembrane helix</keyword>
<dbReference type="InterPro" id="IPR032816">
    <property type="entry name" value="VTT_dom"/>
</dbReference>
<dbReference type="OrthoDB" id="9813426at2"/>
<dbReference type="Proteomes" id="UP000182498">
    <property type="component" value="Unassembled WGS sequence"/>
</dbReference>
<organism evidence="10 12">
    <name type="scientific">Corynebacterium variabile</name>
    <dbReference type="NCBI Taxonomy" id="1727"/>
    <lineage>
        <taxon>Bacteria</taxon>
        <taxon>Bacillati</taxon>
        <taxon>Actinomycetota</taxon>
        <taxon>Actinomycetes</taxon>
        <taxon>Mycobacteriales</taxon>
        <taxon>Corynebacteriaceae</taxon>
        <taxon>Corynebacterium</taxon>
    </lineage>
</organism>
<accession>A0A0X2NKJ3</accession>
<evidence type="ECO:0000259" key="9">
    <source>
        <dbReference type="Pfam" id="PF09335"/>
    </source>
</evidence>
<evidence type="ECO:0000313" key="11">
    <source>
        <dbReference type="EMBL" id="GEC84787.1"/>
    </source>
</evidence>
<dbReference type="RefSeq" id="WP_014010379.1">
    <property type="nucleotide sequence ID" value="NZ_BJNT01000001.1"/>
</dbReference>
<comment type="subcellular location">
    <subcellularLocation>
        <location evidence="1 7">Cell membrane</location>
        <topology evidence="1 7">Multi-pass membrane protein</topology>
    </subcellularLocation>
</comment>
<dbReference type="Proteomes" id="UP000319986">
    <property type="component" value="Unassembled WGS sequence"/>
</dbReference>
<dbReference type="PANTHER" id="PTHR30353:SF0">
    <property type="entry name" value="TRANSMEMBRANE PROTEIN"/>
    <property type="match status" value="1"/>
</dbReference>
<evidence type="ECO:0000256" key="5">
    <source>
        <dbReference type="ARBA" id="ARBA00022989"/>
    </source>
</evidence>
<dbReference type="AlphaFoldDB" id="A0A0X2NKJ3"/>
<name>A0A0X2NKJ3_9CORY</name>
<evidence type="ECO:0000313" key="12">
    <source>
        <dbReference type="Proteomes" id="UP000182498"/>
    </source>
</evidence>
<evidence type="ECO:0000256" key="7">
    <source>
        <dbReference type="RuleBase" id="RU367016"/>
    </source>
</evidence>
<dbReference type="OMA" id="FICYFIP"/>
<feature type="transmembrane region" description="Helical" evidence="7">
    <location>
        <begin position="62"/>
        <end position="78"/>
    </location>
</feature>
<dbReference type="EMBL" id="BJNT01000001">
    <property type="protein sequence ID" value="GEC84787.1"/>
    <property type="molecule type" value="Genomic_DNA"/>
</dbReference>
<evidence type="ECO:0000256" key="4">
    <source>
        <dbReference type="ARBA" id="ARBA00022692"/>
    </source>
</evidence>
<keyword evidence="3 7" id="KW-1003">Cell membrane</keyword>
<dbReference type="EMBL" id="FAUH01000008">
    <property type="protein sequence ID" value="CUU66022.1"/>
    <property type="molecule type" value="Genomic_DNA"/>
</dbReference>
<dbReference type="GO" id="GO:0005886">
    <property type="term" value="C:plasma membrane"/>
    <property type="evidence" value="ECO:0007669"/>
    <property type="project" value="UniProtKB-SubCell"/>
</dbReference>
<feature type="transmembrane region" description="Helical" evidence="7">
    <location>
        <begin position="177"/>
        <end position="198"/>
    </location>
</feature>
<sequence>MNSITDFYHSVTDVEHIVSSFGLIGIALVLFAETGLLIGFFLPGDSLLFVAGLFTGGDNPVFPLWQLLAVAVVFAVIGDQTGYQIGRWAGPPILRSRAARLIGEERIGKAQDFFATRGPHAVILARFVPVIRTIVPVLAGISGMERRRFIPYNIIGGVAWACIIPVAGYFLGGVDFIRAHVDLIIILLIALSVIPLALEWWRGRRQGREDAASAGGATTGVNGTDSATTAPVPPPAS</sequence>